<keyword evidence="4" id="KW-1185">Reference proteome</keyword>
<dbReference type="Gene3D" id="3.40.1620.10">
    <property type="entry name" value="YefM-like domain"/>
    <property type="match status" value="1"/>
</dbReference>
<evidence type="ECO:0000256" key="1">
    <source>
        <dbReference type="ARBA" id="ARBA00009981"/>
    </source>
</evidence>
<dbReference type="Pfam" id="PF02604">
    <property type="entry name" value="PhdYeFM_antitox"/>
    <property type="match status" value="1"/>
</dbReference>
<name>A0A2M8S0Z9_9PAST</name>
<comment type="similarity">
    <text evidence="1 2">Belongs to the phD/YefM antitoxin family.</text>
</comment>
<comment type="function">
    <text evidence="2">Antitoxin component of a type II toxin-antitoxin (TA) system.</text>
</comment>
<dbReference type="InterPro" id="IPR036165">
    <property type="entry name" value="YefM-like_sf"/>
</dbReference>
<dbReference type="SUPFAM" id="SSF143120">
    <property type="entry name" value="YefM-like"/>
    <property type="match status" value="1"/>
</dbReference>
<evidence type="ECO:0000256" key="2">
    <source>
        <dbReference type="RuleBase" id="RU362080"/>
    </source>
</evidence>
<dbReference type="Proteomes" id="UP000229329">
    <property type="component" value="Unassembled WGS sequence"/>
</dbReference>
<proteinExistence type="inferred from homology"/>
<dbReference type="EMBL" id="PHHA01000021">
    <property type="protein sequence ID" value="PJG84817.1"/>
    <property type="molecule type" value="Genomic_DNA"/>
</dbReference>
<dbReference type="NCBIfam" id="TIGR01552">
    <property type="entry name" value="phd_fam"/>
    <property type="match status" value="1"/>
</dbReference>
<gene>
    <name evidence="3" type="ORF">CVP05_09780</name>
</gene>
<accession>A0A2M8S0Z9</accession>
<evidence type="ECO:0000313" key="3">
    <source>
        <dbReference type="EMBL" id="PJG84817.1"/>
    </source>
</evidence>
<sequence>MKEYAIPNAAPNTVSSKQFQNHFGEYVDLVKANTPITITRYGRPAVLMINYADGIEAYQLLARKRAVEILQQLKPAQNIPTQDELDQMIDDERRYL</sequence>
<comment type="caution">
    <text evidence="3">The sequence shown here is derived from an EMBL/GenBank/DDBJ whole genome shotgun (WGS) entry which is preliminary data.</text>
</comment>
<organism evidence="3 4">
    <name type="scientific">Conservatibacter flavescens</name>
    <dbReference type="NCBI Taxonomy" id="28161"/>
    <lineage>
        <taxon>Bacteria</taxon>
        <taxon>Pseudomonadati</taxon>
        <taxon>Pseudomonadota</taxon>
        <taxon>Gammaproteobacteria</taxon>
        <taxon>Pasteurellales</taxon>
        <taxon>Pasteurellaceae</taxon>
        <taxon>Conservatibacter</taxon>
    </lineage>
</organism>
<protein>
    <recommendedName>
        <fullName evidence="2">Antitoxin</fullName>
    </recommendedName>
</protein>
<dbReference type="AlphaFoldDB" id="A0A2M8S0Z9"/>
<dbReference type="RefSeq" id="WP_100289388.1">
    <property type="nucleotide sequence ID" value="NZ_PHHA01000021.1"/>
</dbReference>
<dbReference type="OrthoDB" id="165038at2"/>
<reference evidence="3 4" key="1">
    <citation type="submission" date="2017-11" db="EMBL/GenBank/DDBJ databases">
        <title>Reclassification of Bisgaard taxon 7 as Conservatibacter flavescens gen. nov., sp. nov.</title>
        <authorList>
            <person name="Christensen H."/>
        </authorList>
    </citation>
    <scope>NUCLEOTIDE SEQUENCE [LARGE SCALE GENOMIC DNA]</scope>
    <source>
        <strain evidence="3 4">7_4</strain>
    </source>
</reference>
<evidence type="ECO:0000313" key="4">
    <source>
        <dbReference type="Proteomes" id="UP000229329"/>
    </source>
</evidence>
<dbReference type="InterPro" id="IPR006442">
    <property type="entry name" value="Antitoxin_Phd/YefM"/>
</dbReference>